<accession>A0AA39GE20</accession>
<proteinExistence type="predicted"/>
<protein>
    <recommendedName>
        <fullName evidence="11">NADH-ubiquinone oxidoreductase 21.3 kDa subunit</fullName>
    </recommendedName>
</protein>
<feature type="region of interest" description="Disordered" evidence="7">
    <location>
        <begin position="1"/>
        <end position="21"/>
    </location>
</feature>
<evidence type="ECO:0000313" key="9">
    <source>
        <dbReference type="EMBL" id="KAK0384357.1"/>
    </source>
</evidence>
<keyword evidence="4 8" id="KW-1133">Transmembrane helix</keyword>
<dbReference type="PANTHER" id="PTHR21382:SF1">
    <property type="entry name" value="NADH DEHYDROGENASE [UBIQUINONE] 1 ALPHA SUBCOMPLEX SUBUNIT 11"/>
    <property type="match status" value="1"/>
</dbReference>
<keyword evidence="5" id="KW-0496">Mitochondrion</keyword>
<keyword evidence="2 8" id="KW-0812">Transmembrane</keyword>
<keyword evidence="10" id="KW-1185">Reference proteome</keyword>
<reference evidence="9" key="1">
    <citation type="submission" date="2022-10" db="EMBL/GenBank/DDBJ databases">
        <title>Determination and structural analysis of whole genome sequence of Sarocladium strictum F4-1.</title>
        <authorList>
            <person name="Hu L."/>
            <person name="Jiang Y."/>
        </authorList>
    </citation>
    <scope>NUCLEOTIDE SEQUENCE</scope>
    <source>
        <strain evidence="9">F4-1</strain>
    </source>
</reference>
<evidence type="ECO:0000256" key="1">
    <source>
        <dbReference type="ARBA" id="ARBA00004448"/>
    </source>
</evidence>
<evidence type="ECO:0000256" key="2">
    <source>
        <dbReference type="ARBA" id="ARBA00022692"/>
    </source>
</evidence>
<comment type="subcellular location">
    <subcellularLocation>
        <location evidence="1">Mitochondrion inner membrane</location>
        <topology evidence="1">Multi-pass membrane protein</topology>
    </subcellularLocation>
</comment>
<organism evidence="9 10">
    <name type="scientific">Sarocladium strictum</name>
    <name type="common">Black bundle disease fungus</name>
    <name type="synonym">Acremonium strictum</name>
    <dbReference type="NCBI Taxonomy" id="5046"/>
    <lineage>
        <taxon>Eukaryota</taxon>
        <taxon>Fungi</taxon>
        <taxon>Dikarya</taxon>
        <taxon>Ascomycota</taxon>
        <taxon>Pezizomycotina</taxon>
        <taxon>Sordariomycetes</taxon>
        <taxon>Hypocreomycetidae</taxon>
        <taxon>Hypocreales</taxon>
        <taxon>Sarocladiaceae</taxon>
        <taxon>Sarocladium</taxon>
    </lineage>
</organism>
<keyword evidence="3" id="KW-0999">Mitochondrion inner membrane</keyword>
<dbReference type="AlphaFoldDB" id="A0AA39GE20"/>
<evidence type="ECO:0000256" key="5">
    <source>
        <dbReference type="ARBA" id="ARBA00023128"/>
    </source>
</evidence>
<evidence type="ECO:0000313" key="10">
    <source>
        <dbReference type="Proteomes" id="UP001175261"/>
    </source>
</evidence>
<evidence type="ECO:0008006" key="11">
    <source>
        <dbReference type="Google" id="ProtNLM"/>
    </source>
</evidence>
<evidence type="ECO:0000256" key="6">
    <source>
        <dbReference type="ARBA" id="ARBA00023136"/>
    </source>
</evidence>
<dbReference type="InterPro" id="IPR039205">
    <property type="entry name" value="NDUFA11"/>
</dbReference>
<sequence length="207" mass="22002">MASHGEPATPLPPPAGDVPYVPHDTISETGRTAVIGFGSGLLAASIQNALARRNVGAFGIFTRGAPVIGIATFAPAAYTFVSRTAMNLQEKESTLAAGLGGFACGGVLGLPYRRLPHVMALGAFVGSVASTLHMFGGRIDSFRHEEDEFARKETVRRTTRIPVQQTIDELGEGPTIKGPGYEERRRERLKEKFGVEINPVKATADGN</sequence>
<name>A0AA39GE20_SARSR</name>
<dbReference type="GO" id="GO:0005743">
    <property type="term" value="C:mitochondrial inner membrane"/>
    <property type="evidence" value="ECO:0007669"/>
    <property type="project" value="UniProtKB-SubCell"/>
</dbReference>
<dbReference type="GO" id="GO:0045271">
    <property type="term" value="C:respiratory chain complex I"/>
    <property type="evidence" value="ECO:0007669"/>
    <property type="project" value="InterPro"/>
</dbReference>
<dbReference type="Proteomes" id="UP001175261">
    <property type="component" value="Unassembled WGS sequence"/>
</dbReference>
<keyword evidence="6 8" id="KW-0472">Membrane</keyword>
<dbReference type="GO" id="GO:0006120">
    <property type="term" value="P:mitochondrial electron transport, NADH to ubiquinone"/>
    <property type="evidence" value="ECO:0007669"/>
    <property type="project" value="InterPro"/>
</dbReference>
<evidence type="ECO:0000256" key="7">
    <source>
        <dbReference type="SAM" id="MobiDB-lite"/>
    </source>
</evidence>
<dbReference type="EMBL" id="JAPDFR010000008">
    <property type="protein sequence ID" value="KAK0384357.1"/>
    <property type="molecule type" value="Genomic_DNA"/>
</dbReference>
<dbReference type="PANTHER" id="PTHR21382">
    <property type="entry name" value="NADH-UBIQUINONE OXIDOREDUCTASE SUBUNIT"/>
    <property type="match status" value="1"/>
</dbReference>
<gene>
    <name evidence="9" type="ORF">NLU13_8444</name>
</gene>
<comment type="caution">
    <text evidence="9">The sequence shown here is derived from an EMBL/GenBank/DDBJ whole genome shotgun (WGS) entry which is preliminary data.</text>
</comment>
<evidence type="ECO:0000256" key="8">
    <source>
        <dbReference type="SAM" id="Phobius"/>
    </source>
</evidence>
<feature type="transmembrane region" description="Helical" evidence="8">
    <location>
        <begin position="60"/>
        <end position="81"/>
    </location>
</feature>
<evidence type="ECO:0000256" key="4">
    <source>
        <dbReference type="ARBA" id="ARBA00022989"/>
    </source>
</evidence>
<evidence type="ECO:0000256" key="3">
    <source>
        <dbReference type="ARBA" id="ARBA00022792"/>
    </source>
</evidence>
<feature type="transmembrane region" description="Helical" evidence="8">
    <location>
        <begin position="93"/>
        <end position="112"/>
    </location>
</feature>